<protein>
    <recommendedName>
        <fullName evidence="5">Cysteine-rich CPXCG</fullName>
    </recommendedName>
</protein>
<dbReference type="InterPro" id="IPR017143">
    <property type="entry name" value="UCP037225"/>
</dbReference>
<sequence>MLNILSNELVDCPYCGETIEVVVEFMDESYEYTEDCQVCCRPIVFRVDISINGEQTLMVCSENDALSF</sequence>
<reference evidence="1 4" key="2">
    <citation type="submission" date="2016-06" db="EMBL/GenBank/DDBJ databases">
        <authorList>
            <person name="Kjaerup R.B."/>
            <person name="Dalgaard T.S."/>
            <person name="Juul-Madsen H.R."/>
        </authorList>
    </citation>
    <scope>NUCLEOTIDE SEQUENCE [LARGE SCALE GENOMIC DNA]</scope>
    <source>
        <strain evidence="1 4">CECT 5115</strain>
    </source>
</reference>
<gene>
    <name evidence="1" type="ORF">MGA5115_02395</name>
    <name evidence="2" type="ORF">MGA5116_02940</name>
</gene>
<name>A0A1C3JSS5_9GAMM</name>
<proteinExistence type="predicted"/>
<reference evidence="2 3" key="1">
    <citation type="submission" date="2016-06" db="EMBL/GenBank/DDBJ databases">
        <authorList>
            <person name="Rodrigo-Torres L."/>
            <person name="Arahal D.R."/>
        </authorList>
    </citation>
    <scope>NUCLEOTIDE SEQUENCE [LARGE SCALE GENOMIC DNA]</scope>
    <source>
        <strain evidence="2 3">CECT 5116</strain>
    </source>
</reference>
<evidence type="ECO:0000313" key="4">
    <source>
        <dbReference type="Proteomes" id="UP000092871"/>
    </source>
</evidence>
<keyword evidence="3" id="KW-1185">Reference proteome</keyword>
<accession>A0A1C3JSS5</accession>
<dbReference type="PIRSF" id="PIRSF037225">
    <property type="entry name" value="UCP037225"/>
    <property type="match status" value="1"/>
</dbReference>
<dbReference type="Pfam" id="PF14255">
    <property type="entry name" value="Zn_ribbon_21"/>
    <property type="match status" value="1"/>
</dbReference>
<dbReference type="Proteomes" id="UP000092871">
    <property type="component" value="Unassembled WGS sequence"/>
</dbReference>
<dbReference type="InterPro" id="IPR025990">
    <property type="entry name" value="zinc_ribbon_bacterial"/>
</dbReference>
<dbReference type="Proteomes" id="UP000092840">
    <property type="component" value="Unassembled WGS sequence"/>
</dbReference>
<dbReference type="AlphaFoldDB" id="A0A1C3JSS5"/>
<dbReference type="EMBL" id="FLRB01000017">
    <property type="protein sequence ID" value="SBT22324.1"/>
    <property type="molecule type" value="Genomic_DNA"/>
</dbReference>
<organism evidence="1 4">
    <name type="scientific">Marinomonas gallaica</name>
    <dbReference type="NCBI Taxonomy" id="1806667"/>
    <lineage>
        <taxon>Bacteria</taxon>
        <taxon>Pseudomonadati</taxon>
        <taxon>Pseudomonadota</taxon>
        <taxon>Gammaproteobacteria</taxon>
        <taxon>Oceanospirillales</taxon>
        <taxon>Oceanospirillaceae</taxon>
        <taxon>Marinomonas</taxon>
    </lineage>
</organism>
<dbReference type="EMBL" id="FLRA01000018">
    <property type="protein sequence ID" value="SBT18274.1"/>
    <property type="molecule type" value="Genomic_DNA"/>
</dbReference>
<evidence type="ECO:0000313" key="2">
    <source>
        <dbReference type="EMBL" id="SBT22324.1"/>
    </source>
</evidence>
<evidence type="ECO:0008006" key="5">
    <source>
        <dbReference type="Google" id="ProtNLM"/>
    </source>
</evidence>
<dbReference type="RefSeq" id="WP_082866033.1">
    <property type="nucleotide sequence ID" value="NZ_CP187511.1"/>
</dbReference>
<evidence type="ECO:0000313" key="3">
    <source>
        <dbReference type="Proteomes" id="UP000092840"/>
    </source>
</evidence>
<evidence type="ECO:0000313" key="1">
    <source>
        <dbReference type="EMBL" id="SBT18274.1"/>
    </source>
</evidence>
<dbReference type="OrthoDB" id="9814566at2"/>